<reference evidence="2 3" key="1">
    <citation type="journal article" date="2018" name="PLoS Genet.">
        <title>Population sequencing reveals clonal diversity and ancestral inbreeding in the grapevine cultivar Chardonnay.</title>
        <authorList>
            <person name="Roach M.J."/>
            <person name="Johnson D.L."/>
            <person name="Bohlmann J."/>
            <person name="van Vuuren H.J."/>
            <person name="Jones S.J."/>
            <person name="Pretorius I.S."/>
            <person name="Schmidt S.A."/>
            <person name="Borneman A.R."/>
        </authorList>
    </citation>
    <scope>NUCLEOTIDE SEQUENCE [LARGE SCALE GENOMIC DNA]</scope>
    <source>
        <strain evidence="3">cv. Chardonnay</strain>
        <tissue evidence="2">Leaf</tissue>
    </source>
</reference>
<name>A0A438FH46_VITVI</name>
<comment type="caution">
    <text evidence="2">The sequence shown here is derived from an EMBL/GenBank/DDBJ whole genome shotgun (WGS) entry which is preliminary data.</text>
</comment>
<accession>A0A438FH46</accession>
<organism evidence="2 3">
    <name type="scientific">Vitis vinifera</name>
    <name type="common">Grape</name>
    <dbReference type="NCBI Taxonomy" id="29760"/>
    <lineage>
        <taxon>Eukaryota</taxon>
        <taxon>Viridiplantae</taxon>
        <taxon>Streptophyta</taxon>
        <taxon>Embryophyta</taxon>
        <taxon>Tracheophyta</taxon>
        <taxon>Spermatophyta</taxon>
        <taxon>Magnoliopsida</taxon>
        <taxon>eudicotyledons</taxon>
        <taxon>Gunneridae</taxon>
        <taxon>Pentapetalae</taxon>
        <taxon>rosids</taxon>
        <taxon>Vitales</taxon>
        <taxon>Vitaceae</taxon>
        <taxon>Viteae</taxon>
        <taxon>Vitis</taxon>
    </lineage>
</organism>
<proteinExistence type="predicted"/>
<dbReference type="AlphaFoldDB" id="A0A438FH46"/>
<evidence type="ECO:0000313" key="2">
    <source>
        <dbReference type="EMBL" id="RVW59314.1"/>
    </source>
</evidence>
<evidence type="ECO:0000313" key="3">
    <source>
        <dbReference type="Proteomes" id="UP000288805"/>
    </source>
</evidence>
<dbReference type="EMBL" id="QGNW01000896">
    <property type="protein sequence ID" value="RVW59314.1"/>
    <property type="molecule type" value="Genomic_DNA"/>
</dbReference>
<sequence length="79" mass="8823">MFIKVFFASLVAFTCFATSTHGATLIPNEVKTLQEIAKTLEKTDWTFTVDPCSGELGWVTPNPVEESEKFSEVQLHLSQ</sequence>
<feature type="signal peptide" evidence="1">
    <location>
        <begin position="1"/>
        <end position="22"/>
    </location>
</feature>
<feature type="chain" id="PRO_5019000599" description="Leucine-rich repeat receptor-like serine/threonine-protein kinase" evidence="1">
    <location>
        <begin position="23"/>
        <end position="79"/>
    </location>
</feature>
<evidence type="ECO:0000256" key="1">
    <source>
        <dbReference type="SAM" id="SignalP"/>
    </source>
</evidence>
<keyword evidence="1" id="KW-0732">Signal</keyword>
<gene>
    <name evidence="2" type="ORF">CK203_091084</name>
</gene>
<protein>
    <recommendedName>
        <fullName evidence="4">Leucine-rich repeat receptor-like serine/threonine-protein kinase</fullName>
    </recommendedName>
</protein>
<dbReference type="Proteomes" id="UP000288805">
    <property type="component" value="Unassembled WGS sequence"/>
</dbReference>
<evidence type="ECO:0008006" key="4">
    <source>
        <dbReference type="Google" id="ProtNLM"/>
    </source>
</evidence>